<dbReference type="Proteomes" id="UP000245974">
    <property type="component" value="Unassembled WGS sequence"/>
</dbReference>
<organism evidence="1 2">
    <name type="scientific">Acinetobacter stercoris</name>
    <dbReference type="NCBI Taxonomy" id="2126983"/>
    <lineage>
        <taxon>Bacteria</taxon>
        <taxon>Pseudomonadati</taxon>
        <taxon>Pseudomonadota</taxon>
        <taxon>Gammaproteobacteria</taxon>
        <taxon>Moraxellales</taxon>
        <taxon>Moraxellaceae</taxon>
        <taxon>Acinetobacter</taxon>
    </lineage>
</organism>
<protein>
    <submittedName>
        <fullName evidence="1">Uncharacterized protein</fullName>
    </submittedName>
</protein>
<reference evidence="2" key="1">
    <citation type="submission" date="2018-03" db="EMBL/GenBank/DDBJ databases">
        <authorList>
            <person name="Blom J."/>
        </authorList>
    </citation>
    <scope>NUCLEOTIDE SEQUENCE [LARGE SCALE GENOMIC DNA]</scope>
    <source>
        <strain evidence="2">KPC-SM-21</strain>
    </source>
</reference>
<sequence length="116" mass="13422">MTVTINQLKSMDVVRDKYGFWLHPVFDEYVKNVIGNAEFLTSGQMQEIRRYFNIRLNTTLLEDDANQEIIDRYFDGDTEACAEWIPTPPGDGYFLISINDSDYGAIAWWAKTKEGI</sequence>
<gene>
    <name evidence="1" type="ORF">KPC_2944</name>
</gene>
<dbReference type="AlphaFoldDB" id="A0A2U3N245"/>
<dbReference type="OrthoDB" id="6684064at2"/>
<proteinExistence type="predicted"/>
<evidence type="ECO:0000313" key="2">
    <source>
        <dbReference type="Proteomes" id="UP000245974"/>
    </source>
</evidence>
<dbReference type="RefSeq" id="WP_121975183.1">
    <property type="nucleotide sequence ID" value="NZ_OOGT01000171.1"/>
</dbReference>
<accession>A0A2U3N245</accession>
<evidence type="ECO:0000313" key="1">
    <source>
        <dbReference type="EMBL" id="SPL71766.1"/>
    </source>
</evidence>
<name>A0A2U3N245_9GAMM</name>
<keyword evidence="2" id="KW-1185">Reference proteome</keyword>
<dbReference type="InParanoid" id="A0A2U3N245"/>
<dbReference type="EMBL" id="OOGT01000171">
    <property type="protein sequence ID" value="SPL71766.1"/>
    <property type="molecule type" value="Genomic_DNA"/>
</dbReference>